<gene>
    <name evidence="2" type="ORF">MARPO_0024s0012</name>
</gene>
<organism evidence="2 3">
    <name type="scientific">Marchantia polymorpha</name>
    <name type="common">Common liverwort</name>
    <name type="synonym">Marchantia aquatica</name>
    <dbReference type="NCBI Taxonomy" id="3197"/>
    <lineage>
        <taxon>Eukaryota</taxon>
        <taxon>Viridiplantae</taxon>
        <taxon>Streptophyta</taxon>
        <taxon>Embryophyta</taxon>
        <taxon>Marchantiophyta</taxon>
        <taxon>Marchantiopsida</taxon>
        <taxon>Marchantiidae</taxon>
        <taxon>Marchantiales</taxon>
        <taxon>Marchantiaceae</taxon>
        <taxon>Marchantia</taxon>
    </lineage>
</organism>
<feature type="region of interest" description="Disordered" evidence="1">
    <location>
        <begin position="1"/>
        <end position="29"/>
    </location>
</feature>
<evidence type="ECO:0000313" key="3">
    <source>
        <dbReference type="Proteomes" id="UP000244005"/>
    </source>
</evidence>
<proteinExistence type="predicted"/>
<protein>
    <submittedName>
        <fullName evidence="2">Uncharacterized protein</fullName>
    </submittedName>
</protein>
<feature type="compositionally biased region" description="Polar residues" evidence="1">
    <location>
        <begin position="1"/>
        <end position="11"/>
    </location>
</feature>
<evidence type="ECO:0000313" key="2">
    <source>
        <dbReference type="EMBL" id="PTQ43476.1"/>
    </source>
</evidence>
<dbReference type="Gramene" id="Mp3g22340.1">
    <property type="protein sequence ID" value="Mp3g22340.1.cds"/>
    <property type="gene ID" value="Mp3g22340"/>
</dbReference>
<dbReference type="Proteomes" id="UP000244005">
    <property type="component" value="Unassembled WGS sequence"/>
</dbReference>
<evidence type="ECO:0000256" key="1">
    <source>
        <dbReference type="SAM" id="MobiDB-lite"/>
    </source>
</evidence>
<dbReference type="EMBL" id="KZ772696">
    <property type="protein sequence ID" value="PTQ43476.1"/>
    <property type="molecule type" value="Genomic_DNA"/>
</dbReference>
<keyword evidence="3" id="KW-1185">Reference proteome</keyword>
<sequence length="29" mass="3220">MSLNKISPSANRQKEVEVGALQDRSTTRC</sequence>
<accession>A0A2R6XBH5</accession>
<reference evidence="3" key="1">
    <citation type="journal article" date="2017" name="Cell">
        <title>Insights into land plant evolution garnered from the Marchantia polymorpha genome.</title>
        <authorList>
            <person name="Bowman J.L."/>
            <person name="Kohchi T."/>
            <person name="Yamato K.T."/>
            <person name="Jenkins J."/>
            <person name="Shu S."/>
            <person name="Ishizaki K."/>
            <person name="Yamaoka S."/>
            <person name="Nishihama R."/>
            <person name="Nakamura Y."/>
            <person name="Berger F."/>
            <person name="Adam C."/>
            <person name="Aki S.S."/>
            <person name="Althoff F."/>
            <person name="Araki T."/>
            <person name="Arteaga-Vazquez M.A."/>
            <person name="Balasubrmanian S."/>
            <person name="Barry K."/>
            <person name="Bauer D."/>
            <person name="Boehm C.R."/>
            <person name="Briginshaw L."/>
            <person name="Caballero-Perez J."/>
            <person name="Catarino B."/>
            <person name="Chen F."/>
            <person name="Chiyoda S."/>
            <person name="Chovatia M."/>
            <person name="Davies K.M."/>
            <person name="Delmans M."/>
            <person name="Demura T."/>
            <person name="Dierschke T."/>
            <person name="Dolan L."/>
            <person name="Dorantes-Acosta A.E."/>
            <person name="Eklund D.M."/>
            <person name="Florent S.N."/>
            <person name="Flores-Sandoval E."/>
            <person name="Fujiyama A."/>
            <person name="Fukuzawa H."/>
            <person name="Galik B."/>
            <person name="Grimanelli D."/>
            <person name="Grimwood J."/>
            <person name="Grossniklaus U."/>
            <person name="Hamada T."/>
            <person name="Haseloff J."/>
            <person name="Hetherington A.J."/>
            <person name="Higo A."/>
            <person name="Hirakawa Y."/>
            <person name="Hundley H.N."/>
            <person name="Ikeda Y."/>
            <person name="Inoue K."/>
            <person name="Inoue S.I."/>
            <person name="Ishida S."/>
            <person name="Jia Q."/>
            <person name="Kakita M."/>
            <person name="Kanazawa T."/>
            <person name="Kawai Y."/>
            <person name="Kawashima T."/>
            <person name="Kennedy M."/>
            <person name="Kinose K."/>
            <person name="Kinoshita T."/>
            <person name="Kohara Y."/>
            <person name="Koide E."/>
            <person name="Komatsu K."/>
            <person name="Kopischke S."/>
            <person name="Kubo M."/>
            <person name="Kyozuka J."/>
            <person name="Lagercrantz U."/>
            <person name="Lin S.S."/>
            <person name="Lindquist E."/>
            <person name="Lipzen A.M."/>
            <person name="Lu C.W."/>
            <person name="De Luna E."/>
            <person name="Martienssen R.A."/>
            <person name="Minamino N."/>
            <person name="Mizutani M."/>
            <person name="Mizutani M."/>
            <person name="Mochizuki N."/>
            <person name="Monte I."/>
            <person name="Mosher R."/>
            <person name="Nagasaki H."/>
            <person name="Nakagami H."/>
            <person name="Naramoto S."/>
            <person name="Nishitani K."/>
            <person name="Ohtani M."/>
            <person name="Okamoto T."/>
            <person name="Okumura M."/>
            <person name="Phillips J."/>
            <person name="Pollak B."/>
            <person name="Reinders A."/>
            <person name="Rovekamp M."/>
            <person name="Sano R."/>
            <person name="Sawa S."/>
            <person name="Schmid M.W."/>
            <person name="Shirakawa M."/>
            <person name="Solano R."/>
            <person name="Spunde A."/>
            <person name="Suetsugu N."/>
            <person name="Sugano S."/>
            <person name="Sugiyama A."/>
            <person name="Sun R."/>
            <person name="Suzuki Y."/>
            <person name="Takenaka M."/>
            <person name="Takezawa D."/>
            <person name="Tomogane H."/>
            <person name="Tsuzuki M."/>
            <person name="Ueda T."/>
            <person name="Umeda M."/>
            <person name="Ward J.M."/>
            <person name="Watanabe Y."/>
            <person name="Yazaki K."/>
            <person name="Yokoyama R."/>
            <person name="Yoshitake Y."/>
            <person name="Yotsui I."/>
            <person name="Zachgo S."/>
            <person name="Schmutz J."/>
        </authorList>
    </citation>
    <scope>NUCLEOTIDE SEQUENCE [LARGE SCALE GENOMIC DNA]</scope>
    <source>
        <strain evidence="3">Tak-1</strain>
    </source>
</reference>
<name>A0A2R6XBH5_MARPO</name>
<dbReference type="AlphaFoldDB" id="A0A2R6XBH5"/>